<organism evidence="1 2">
    <name type="scientific">Trifolium medium</name>
    <dbReference type="NCBI Taxonomy" id="97028"/>
    <lineage>
        <taxon>Eukaryota</taxon>
        <taxon>Viridiplantae</taxon>
        <taxon>Streptophyta</taxon>
        <taxon>Embryophyta</taxon>
        <taxon>Tracheophyta</taxon>
        <taxon>Spermatophyta</taxon>
        <taxon>Magnoliopsida</taxon>
        <taxon>eudicotyledons</taxon>
        <taxon>Gunneridae</taxon>
        <taxon>Pentapetalae</taxon>
        <taxon>rosids</taxon>
        <taxon>fabids</taxon>
        <taxon>Fabales</taxon>
        <taxon>Fabaceae</taxon>
        <taxon>Papilionoideae</taxon>
        <taxon>50 kb inversion clade</taxon>
        <taxon>NPAAA clade</taxon>
        <taxon>Hologalegina</taxon>
        <taxon>IRL clade</taxon>
        <taxon>Trifolieae</taxon>
        <taxon>Trifolium</taxon>
    </lineage>
</organism>
<name>A0A392SF17_9FABA</name>
<evidence type="ECO:0000313" key="2">
    <source>
        <dbReference type="Proteomes" id="UP000265520"/>
    </source>
</evidence>
<protein>
    <submittedName>
        <fullName evidence="1">Uncharacterized protein</fullName>
    </submittedName>
</protein>
<feature type="non-terminal residue" evidence="1">
    <location>
        <position position="72"/>
    </location>
</feature>
<dbReference type="Proteomes" id="UP000265520">
    <property type="component" value="Unassembled WGS sequence"/>
</dbReference>
<comment type="caution">
    <text evidence="1">The sequence shown here is derived from an EMBL/GenBank/DDBJ whole genome shotgun (WGS) entry which is preliminary data.</text>
</comment>
<accession>A0A392SF17</accession>
<evidence type="ECO:0000313" key="1">
    <source>
        <dbReference type="EMBL" id="MCI46495.1"/>
    </source>
</evidence>
<keyword evidence="2" id="KW-1185">Reference proteome</keyword>
<proteinExistence type="predicted"/>
<dbReference type="EMBL" id="LXQA010358295">
    <property type="protein sequence ID" value="MCI46495.1"/>
    <property type="molecule type" value="Genomic_DNA"/>
</dbReference>
<dbReference type="AlphaFoldDB" id="A0A392SF17"/>
<sequence length="72" mass="8077">MPVFPNNLYQSFWFDSGGSSHPLDTQGVLGMKLHMWHTGIDRHGCKVCDDNVRALVDIDARYAVISMADELP</sequence>
<reference evidence="1 2" key="1">
    <citation type="journal article" date="2018" name="Front. Plant Sci.">
        <title>Red Clover (Trifolium pratense) and Zigzag Clover (T. medium) - A Picture of Genomic Similarities and Differences.</title>
        <authorList>
            <person name="Dluhosova J."/>
            <person name="Istvanek J."/>
            <person name="Nedelnik J."/>
            <person name="Repkova J."/>
        </authorList>
    </citation>
    <scope>NUCLEOTIDE SEQUENCE [LARGE SCALE GENOMIC DNA]</scope>
    <source>
        <strain evidence="2">cv. 10/8</strain>
        <tissue evidence="1">Leaf</tissue>
    </source>
</reference>